<dbReference type="SMART" id="SM00435">
    <property type="entry name" value="TOPEUc"/>
    <property type="match status" value="1"/>
</dbReference>
<dbReference type="InterPro" id="IPR036202">
    <property type="entry name" value="TopoI_DNA-bd_euk_N_sf"/>
</dbReference>
<evidence type="ECO:0000313" key="5">
    <source>
        <dbReference type="EMBL" id="MEQ2209447.1"/>
    </source>
</evidence>
<dbReference type="InterPro" id="IPR013500">
    <property type="entry name" value="TopoI_cat_euk"/>
</dbReference>
<name>A0ABV0RMM6_9TELE</name>
<dbReference type="SUPFAM" id="SSF56741">
    <property type="entry name" value="Eukaryotic DNA topoisomerase I, N-terminal DNA-binding fragment"/>
    <property type="match status" value="1"/>
</dbReference>
<dbReference type="InterPro" id="IPR018521">
    <property type="entry name" value="TopoIB_AS"/>
</dbReference>
<feature type="domain" description="DNA topoisomerase I eukaryotic-type" evidence="4">
    <location>
        <begin position="1"/>
        <end position="183"/>
    </location>
</feature>
<keyword evidence="3" id="KW-0799">Topoisomerase</keyword>
<dbReference type="PROSITE" id="PS00176">
    <property type="entry name" value="TOPO_IB_1"/>
    <property type="match status" value="1"/>
</dbReference>
<organism evidence="5 6">
    <name type="scientific">Xenoophorus captivus</name>
    <dbReference type="NCBI Taxonomy" id="1517983"/>
    <lineage>
        <taxon>Eukaryota</taxon>
        <taxon>Metazoa</taxon>
        <taxon>Chordata</taxon>
        <taxon>Craniata</taxon>
        <taxon>Vertebrata</taxon>
        <taxon>Euteleostomi</taxon>
        <taxon>Actinopterygii</taxon>
        <taxon>Neopterygii</taxon>
        <taxon>Teleostei</taxon>
        <taxon>Neoteleostei</taxon>
        <taxon>Acanthomorphata</taxon>
        <taxon>Ovalentaria</taxon>
        <taxon>Atherinomorphae</taxon>
        <taxon>Cyprinodontiformes</taxon>
        <taxon>Goodeidae</taxon>
        <taxon>Xenoophorus</taxon>
    </lineage>
</organism>
<evidence type="ECO:0000256" key="1">
    <source>
        <dbReference type="ARBA" id="ARBA00019632"/>
    </source>
</evidence>
<evidence type="ECO:0000259" key="4">
    <source>
        <dbReference type="SMART" id="SM00435"/>
    </source>
</evidence>
<dbReference type="InterPro" id="IPR008336">
    <property type="entry name" value="TopoI_DNA-bd_euk"/>
</dbReference>
<gene>
    <name evidence="5" type="ORF">XENOCAPTIV_030255</name>
</gene>
<feature type="active site" description="O-(3'-phospho-DNA)-tyrosine intermediate" evidence="3">
    <location>
        <position position="174"/>
    </location>
</feature>
<dbReference type="InterPro" id="IPR011010">
    <property type="entry name" value="DNA_brk_join_enz"/>
</dbReference>
<dbReference type="SUPFAM" id="SSF56349">
    <property type="entry name" value="DNA breaking-rejoining enzymes"/>
    <property type="match status" value="1"/>
</dbReference>
<dbReference type="Gene3D" id="2.170.11.10">
    <property type="entry name" value="DNA Topoisomerase I, domain 2"/>
    <property type="match status" value="1"/>
</dbReference>
<reference evidence="5 6" key="1">
    <citation type="submission" date="2021-06" db="EMBL/GenBank/DDBJ databases">
        <authorList>
            <person name="Palmer J.M."/>
        </authorList>
    </citation>
    <scope>NUCLEOTIDE SEQUENCE [LARGE SCALE GENOMIC DNA]</scope>
    <source>
        <strain evidence="5 6">XC_2019</strain>
        <tissue evidence="5">Muscle</tissue>
    </source>
</reference>
<dbReference type="InterPro" id="IPR051062">
    <property type="entry name" value="Topoisomerase_IB"/>
</dbReference>
<dbReference type="EMBL" id="JAHRIN010051337">
    <property type="protein sequence ID" value="MEQ2209447.1"/>
    <property type="molecule type" value="Genomic_DNA"/>
</dbReference>
<dbReference type="InterPro" id="IPR013030">
    <property type="entry name" value="DNA_topo_DNA_db_N_dom2"/>
</dbReference>
<comment type="similarity">
    <text evidence="3">Belongs to the type IB topoisomerase family.</text>
</comment>
<evidence type="ECO:0000256" key="2">
    <source>
        <dbReference type="ARBA" id="ARBA00033297"/>
    </source>
</evidence>
<evidence type="ECO:0000313" key="6">
    <source>
        <dbReference type="Proteomes" id="UP001434883"/>
    </source>
</evidence>
<evidence type="ECO:0000256" key="3">
    <source>
        <dbReference type="PROSITE-ProRule" id="PRU01382"/>
    </source>
</evidence>
<dbReference type="Proteomes" id="UP001434883">
    <property type="component" value="Unassembled WGS sequence"/>
</dbReference>
<dbReference type="InterPro" id="IPR025834">
    <property type="entry name" value="TopoI_C_dom"/>
</dbReference>
<dbReference type="Pfam" id="PF01028">
    <property type="entry name" value="Topoisom_I"/>
    <property type="match status" value="1"/>
</dbReference>
<dbReference type="PANTHER" id="PTHR10290">
    <property type="entry name" value="DNA TOPOISOMERASE I"/>
    <property type="match status" value="1"/>
</dbReference>
<keyword evidence="3" id="KW-0238">DNA-binding</keyword>
<accession>A0ABV0RMM6</accession>
<comment type="catalytic activity">
    <reaction evidence="3">
        <text>ATP-independent breakage of single-stranded DNA, followed by passage and rejoining.</text>
        <dbReference type="EC" id="5.6.2.1"/>
    </reaction>
</comment>
<dbReference type="PANTHER" id="PTHR10290:SF5">
    <property type="entry name" value="DNA TOPOISOMERASE 1"/>
    <property type="match status" value="1"/>
</dbReference>
<protein>
    <recommendedName>
        <fullName evidence="1">DNA topoisomerase 1</fullName>
    </recommendedName>
    <alternativeName>
        <fullName evidence="2">DNA topoisomerase I</fullName>
    </alternativeName>
</protein>
<dbReference type="Pfam" id="PF14370">
    <property type="entry name" value="Topo_C_assoc"/>
    <property type="match status" value="1"/>
</dbReference>
<feature type="non-terminal residue" evidence="5">
    <location>
        <position position="1"/>
    </location>
</feature>
<proteinExistence type="inferred from homology"/>
<dbReference type="Pfam" id="PF02919">
    <property type="entry name" value="Topoisom_I_N"/>
    <property type="match status" value="1"/>
</dbReference>
<keyword evidence="6" id="KW-1185">Reference proteome</keyword>
<dbReference type="InterPro" id="IPR014727">
    <property type="entry name" value="TopoI_cat_a/b-sub_euk"/>
</dbReference>
<dbReference type="InterPro" id="IPR013499">
    <property type="entry name" value="TopoI_euk"/>
</dbReference>
<keyword evidence="3" id="KW-0413">Isomerase</keyword>
<dbReference type="Gene3D" id="1.10.132.10">
    <property type="match status" value="1"/>
</dbReference>
<dbReference type="InterPro" id="IPR014711">
    <property type="entry name" value="TopoI_cat_a-hlx-sub_euk"/>
</dbReference>
<comment type="caution">
    <text evidence="5">The sequence shown here is derived from an EMBL/GenBank/DDBJ whole genome shotgun (WGS) entry which is preliminary data.</text>
</comment>
<dbReference type="Gene3D" id="3.90.15.10">
    <property type="entry name" value="Topoisomerase I, Chain A, domain 3"/>
    <property type="match status" value="1"/>
</dbReference>
<dbReference type="PROSITE" id="PS52038">
    <property type="entry name" value="TOPO_IB_2"/>
    <property type="match status" value="1"/>
</dbReference>
<sequence length="183" mass="21944">DSKYPTPPPGTKWKEVRHDNKVTWLVSWTENIQGSIKYIMLNPSSRIKGEKDWQKYETARRLKKCVDRLRAQYREDWKSKEMRIRQRAVALYFIDKVNINVFKNLQLFMENKEPDDDLFDRLNVSHDNRRVSKILSYNRANRARIEEQLMKLEVQATDREENKQIALGTSKLNYLDPRISVAW</sequence>